<evidence type="ECO:0000256" key="3">
    <source>
        <dbReference type="ARBA" id="ARBA00022676"/>
    </source>
</evidence>
<feature type="binding site" evidence="10">
    <location>
        <begin position="10"/>
        <end position="12"/>
    </location>
    <ligand>
        <name>UDP-N-acetyl-alpha-D-glucosamine</name>
        <dbReference type="ChEBI" id="CHEBI:57705"/>
    </ligand>
</feature>
<dbReference type="Pfam" id="PF03033">
    <property type="entry name" value="Glyco_transf_28"/>
    <property type="match status" value="1"/>
</dbReference>
<dbReference type="HAMAP" id="MF_00033">
    <property type="entry name" value="MurG"/>
    <property type="match status" value="1"/>
</dbReference>
<gene>
    <name evidence="10" type="primary">murG</name>
    <name evidence="13" type="ORF">F4X82_02835</name>
</gene>
<keyword evidence="3 10" id="KW-0328">Glycosyltransferase</keyword>
<evidence type="ECO:0000256" key="9">
    <source>
        <dbReference type="ARBA" id="ARBA00023316"/>
    </source>
</evidence>
<dbReference type="CDD" id="cd03785">
    <property type="entry name" value="GT28_MurG"/>
    <property type="match status" value="1"/>
</dbReference>
<comment type="caution">
    <text evidence="13">The sequence shown here is derived from an EMBL/GenBank/DDBJ whole genome shotgun (WGS) entry which is preliminary data.</text>
</comment>
<evidence type="ECO:0000313" key="14">
    <source>
        <dbReference type="Proteomes" id="UP000449092"/>
    </source>
</evidence>
<dbReference type="Proteomes" id="UP000449092">
    <property type="component" value="Unassembled WGS sequence"/>
</dbReference>
<dbReference type="GO" id="GO:0005886">
    <property type="term" value="C:plasma membrane"/>
    <property type="evidence" value="ECO:0007669"/>
    <property type="project" value="UniProtKB-SubCell"/>
</dbReference>
<dbReference type="EMBL" id="VXOY01000024">
    <property type="protein sequence ID" value="MYE38426.1"/>
    <property type="molecule type" value="Genomic_DNA"/>
</dbReference>
<dbReference type="SUPFAM" id="SSF53756">
    <property type="entry name" value="UDP-Glycosyltransferase/glycogen phosphorylase"/>
    <property type="match status" value="1"/>
</dbReference>
<comment type="function">
    <text evidence="10">Cell wall formation. Catalyzes the transfer of a GlcNAc subunit on undecaprenyl-pyrophosphoryl-MurNAc-pentapeptide (lipid intermediate I) to form undecaprenyl-pyrophosphoryl-MurNAc-(pentapeptide)GlcNAc (lipid intermediate II).</text>
</comment>
<dbReference type="GO" id="GO:0008360">
    <property type="term" value="P:regulation of cell shape"/>
    <property type="evidence" value="ECO:0007669"/>
    <property type="project" value="UniProtKB-KW"/>
</dbReference>
<dbReference type="EC" id="2.4.1.227" evidence="10"/>
<evidence type="ECO:0000256" key="1">
    <source>
        <dbReference type="ARBA" id="ARBA00022475"/>
    </source>
</evidence>
<comment type="caution">
    <text evidence="10">Lacks conserved residue(s) required for the propagation of feature annotation.</text>
</comment>
<dbReference type="GO" id="GO:0005975">
    <property type="term" value="P:carbohydrate metabolic process"/>
    <property type="evidence" value="ECO:0007669"/>
    <property type="project" value="InterPro"/>
</dbReference>
<dbReference type="InterPro" id="IPR004276">
    <property type="entry name" value="GlycoTrans_28_N"/>
</dbReference>
<feature type="binding site" evidence="10">
    <location>
        <position position="163"/>
    </location>
    <ligand>
        <name>UDP-N-acetyl-alpha-D-glucosamine</name>
        <dbReference type="ChEBI" id="CHEBI:57705"/>
    </ligand>
</feature>
<dbReference type="Gene3D" id="3.40.50.2000">
    <property type="entry name" value="Glycogen Phosphorylase B"/>
    <property type="match status" value="2"/>
</dbReference>
<evidence type="ECO:0000256" key="8">
    <source>
        <dbReference type="ARBA" id="ARBA00023306"/>
    </source>
</evidence>
<evidence type="ECO:0000256" key="10">
    <source>
        <dbReference type="HAMAP-Rule" id="MF_00033"/>
    </source>
</evidence>
<feature type="binding site" evidence="10">
    <location>
        <position position="292"/>
    </location>
    <ligand>
        <name>UDP-N-acetyl-alpha-D-glucosamine</name>
        <dbReference type="ChEBI" id="CHEBI:57705"/>
    </ligand>
</feature>
<dbReference type="GO" id="GO:0009252">
    <property type="term" value="P:peptidoglycan biosynthetic process"/>
    <property type="evidence" value="ECO:0007669"/>
    <property type="project" value="UniProtKB-UniRule"/>
</dbReference>
<keyword evidence="6 10" id="KW-0573">Peptidoglycan synthesis</keyword>
<comment type="subcellular location">
    <subcellularLocation>
        <location evidence="10">Cell membrane</location>
        <topology evidence="10">Peripheral membrane protein</topology>
        <orientation evidence="10">Cytoplasmic side</orientation>
    </subcellularLocation>
</comment>
<evidence type="ECO:0000259" key="11">
    <source>
        <dbReference type="Pfam" id="PF03033"/>
    </source>
</evidence>
<dbReference type="PANTHER" id="PTHR21015:SF22">
    <property type="entry name" value="GLYCOSYLTRANSFERASE"/>
    <property type="match status" value="1"/>
</dbReference>
<dbReference type="GO" id="GO:0071555">
    <property type="term" value="P:cell wall organization"/>
    <property type="evidence" value="ECO:0007669"/>
    <property type="project" value="UniProtKB-KW"/>
</dbReference>
<dbReference type="InterPro" id="IPR006009">
    <property type="entry name" value="GlcNAc_MurG"/>
</dbReference>
<sequence>MRIVLTGGGTGGHIFPLIAVAQALKGRAAQRSQAPSIVVIGSCRRHRDSFEKNHIRCHHIITGKVRRNFSLQTLFDIPLVFIGLVQSYWLLLWYMPDVVFSKGGYGAFPVVVIAWLFRIPVVSHESDSITGLTNKILSRFTKNLLASFPSEQRDVIVVGNPVRDFRHTADTEALHLRGNRPVLFVMGGSQGASQINTLIFSLLHSLIQEYEVIHQAGKKNIREAQEASIELPTHLRKQYHFYDFLDENELKQAYAQCSLVVSRAGSGSLFEIALVGKPSILIPFEFAAAGHQEKNATLYEKHGACVALNPRTVTAHTLHTTITTLMKDKSKRKSMSRAAHSFATPQATQDIVDIILQYDPLNASGKNSS</sequence>
<name>A0A845DJR4_9BACT</name>
<evidence type="ECO:0000256" key="4">
    <source>
        <dbReference type="ARBA" id="ARBA00022679"/>
    </source>
</evidence>
<keyword evidence="8 10" id="KW-0131">Cell cycle</keyword>
<evidence type="ECO:0000256" key="6">
    <source>
        <dbReference type="ARBA" id="ARBA00022984"/>
    </source>
</evidence>
<reference evidence="13 14" key="1">
    <citation type="submission" date="2019-09" db="EMBL/GenBank/DDBJ databases">
        <title>Characterisation of the sponge microbiome using genome-centric metagenomics.</title>
        <authorList>
            <person name="Engelberts J.P."/>
            <person name="Robbins S.J."/>
            <person name="De Goeij J.M."/>
            <person name="Aranda M."/>
            <person name="Bell S.C."/>
            <person name="Webster N.S."/>
        </authorList>
    </citation>
    <scope>NUCLEOTIDE SEQUENCE [LARGE SCALE GENOMIC DNA]</scope>
    <source>
        <strain evidence="13">SB0662_bin_43</strain>
    </source>
</reference>
<dbReference type="GO" id="GO:0050511">
    <property type="term" value="F:undecaprenyldiphospho-muramoylpentapeptide beta-N-acetylglucosaminyltransferase activity"/>
    <property type="evidence" value="ECO:0007669"/>
    <property type="project" value="UniProtKB-UniRule"/>
</dbReference>
<dbReference type="PANTHER" id="PTHR21015">
    <property type="entry name" value="UDP-N-ACETYLGLUCOSAMINE--N-ACETYLMURAMYL-(PENTAPEPTIDE) PYROPHOSPHORYL-UNDECAPRENOL N-ACETYLGLUCOSAMINE TRANSFERASE 1"/>
    <property type="match status" value="1"/>
</dbReference>
<keyword evidence="2 10" id="KW-0132">Cell division</keyword>
<evidence type="ECO:0000313" key="13">
    <source>
        <dbReference type="EMBL" id="MYE38426.1"/>
    </source>
</evidence>
<evidence type="ECO:0000256" key="7">
    <source>
        <dbReference type="ARBA" id="ARBA00023136"/>
    </source>
</evidence>
<dbReference type="InterPro" id="IPR007235">
    <property type="entry name" value="Glyco_trans_28_C"/>
</dbReference>
<dbReference type="AlphaFoldDB" id="A0A845DJR4"/>
<keyword evidence="9 10" id="KW-0961">Cell wall biogenesis/degradation</keyword>
<keyword evidence="4 10" id="KW-0808">Transferase</keyword>
<organism evidence="13 14">
    <name type="scientific">Candidatus Spechtbacteria bacterium SB0662_bin_43</name>
    <dbReference type="NCBI Taxonomy" id="2604897"/>
    <lineage>
        <taxon>Bacteria</taxon>
        <taxon>Candidatus Spechtiibacteriota</taxon>
    </lineage>
</organism>
<feature type="domain" description="Glycosyl transferase family 28 C-terminal" evidence="12">
    <location>
        <begin position="182"/>
        <end position="346"/>
    </location>
</feature>
<keyword evidence="7 10" id="KW-0472">Membrane</keyword>
<keyword evidence="1 10" id="KW-1003">Cell membrane</keyword>
<feature type="binding site" evidence="10">
    <location>
        <position position="189"/>
    </location>
    <ligand>
        <name>UDP-N-acetyl-alpha-D-glucosamine</name>
        <dbReference type="ChEBI" id="CHEBI:57705"/>
    </ligand>
</feature>
<feature type="domain" description="Glycosyltransferase family 28 N-terminal" evidence="11">
    <location>
        <begin position="3"/>
        <end position="143"/>
    </location>
</feature>
<dbReference type="UniPathway" id="UPA00219"/>
<protein>
    <recommendedName>
        <fullName evidence="10">UDP-N-acetylglucosamine--N-acetylmuramyl-(pentapeptide) pyrophosphoryl-undecaprenol N-acetylglucosamine transferase</fullName>
        <ecNumber evidence="10">2.4.1.227</ecNumber>
    </recommendedName>
    <alternativeName>
        <fullName evidence="10">Undecaprenyl-PP-MurNAc-pentapeptide-UDPGlcNAc GlcNAc transferase</fullName>
    </alternativeName>
</protein>
<evidence type="ECO:0000256" key="5">
    <source>
        <dbReference type="ARBA" id="ARBA00022960"/>
    </source>
</evidence>
<accession>A0A845DJR4</accession>
<dbReference type="Pfam" id="PF04101">
    <property type="entry name" value="Glyco_tran_28_C"/>
    <property type="match status" value="1"/>
</dbReference>
<keyword evidence="5 10" id="KW-0133">Cell shape</keyword>
<proteinExistence type="inferred from homology"/>
<comment type="catalytic activity">
    <reaction evidence="10">
        <text>di-trans,octa-cis-undecaprenyl diphospho-N-acetyl-alpha-D-muramoyl-L-alanyl-D-glutamyl-meso-2,6-diaminopimeloyl-D-alanyl-D-alanine + UDP-N-acetyl-alpha-D-glucosamine = di-trans,octa-cis-undecaprenyl diphospho-[N-acetyl-alpha-D-glucosaminyl-(1-&gt;4)]-N-acetyl-alpha-D-muramoyl-L-alanyl-D-glutamyl-meso-2,6-diaminopimeloyl-D-alanyl-D-alanine + UDP + H(+)</text>
        <dbReference type="Rhea" id="RHEA:31227"/>
        <dbReference type="ChEBI" id="CHEBI:15378"/>
        <dbReference type="ChEBI" id="CHEBI:57705"/>
        <dbReference type="ChEBI" id="CHEBI:58223"/>
        <dbReference type="ChEBI" id="CHEBI:61387"/>
        <dbReference type="ChEBI" id="CHEBI:61388"/>
        <dbReference type="EC" id="2.4.1.227"/>
    </reaction>
</comment>
<comment type="pathway">
    <text evidence="10">Cell wall biogenesis; peptidoglycan biosynthesis.</text>
</comment>
<evidence type="ECO:0000259" key="12">
    <source>
        <dbReference type="Pfam" id="PF04101"/>
    </source>
</evidence>
<dbReference type="GO" id="GO:0051301">
    <property type="term" value="P:cell division"/>
    <property type="evidence" value="ECO:0007669"/>
    <property type="project" value="UniProtKB-KW"/>
</dbReference>
<comment type="similarity">
    <text evidence="10">Belongs to the glycosyltransferase 28 family. MurG subfamily.</text>
</comment>
<evidence type="ECO:0000256" key="2">
    <source>
        <dbReference type="ARBA" id="ARBA00022618"/>
    </source>
</evidence>